<dbReference type="InterPro" id="IPR035093">
    <property type="entry name" value="RelE/ParE_toxin_dom_sf"/>
</dbReference>
<keyword evidence="1" id="KW-1277">Toxin-antitoxin system</keyword>
<evidence type="ECO:0000256" key="1">
    <source>
        <dbReference type="ARBA" id="ARBA00022649"/>
    </source>
</evidence>
<comment type="caution">
    <text evidence="2">The sequence shown here is derived from an EMBL/GenBank/DDBJ whole genome shotgun (WGS) entry which is preliminary data.</text>
</comment>
<dbReference type="PANTHER" id="PTHR40588:SF1">
    <property type="entry name" value="MRNA INTERFERASE TOXIN YAFQ"/>
    <property type="match status" value="1"/>
</dbReference>
<accession>A0ABT3ZUN8</accession>
<dbReference type="PANTHER" id="PTHR40588">
    <property type="entry name" value="MRNA INTERFERASE TOXIN YAFQ"/>
    <property type="match status" value="1"/>
</dbReference>
<proteinExistence type="predicted"/>
<reference evidence="2" key="1">
    <citation type="submission" date="2022-11" db="EMBL/GenBank/DDBJ databases">
        <title>Robbsia betulipollinis sp. nov., isolated from pollen of birch (Betula pendula).</title>
        <authorList>
            <person name="Shi H."/>
            <person name="Ambika Manirajan B."/>
            <person name="Ratering S."/>
            <person name="Geissler-Plaum R."/>
            <person name="Schnell S."/>
        </authorList>
    </citation>
    <scope>NUCLEOTIDE SEQUENCE</scope>
    <source>
        <strain evidence="2">Bb-Pol-6</strain>
    </source>
</reference>
<dbReference type="RefSeq" id="WP_267849905.1">
    <property type="nucleotide sequence ID" value="NZ_JAPMXC010000017.1"/>
</dbReference>
<gene>
    <name evidence="2" type="ORF">OVY01_22635</name>
</gene>
<evidence type="ECO:0000313" key="3">
    <source>
        <dbReference type="Proteomes" id="UP001082899"/>
    </source>
</evidence>
<dbReference type="InterPro" id="IPR007712">
    <property type="entry name" value="RelE/ParE_toxin"/>
</dbReference>
<evidence type="ECO:0000313" key="2">
    <source>
        <dbReference type="EMBL" id="MCY0389940.1"/>
    </source>
</evidence>
<dbReference type="Proteomes" id="UP001082899">
    <property type="component" value="Unassembled WGS sequence"/>
</dbReference>
<dbReference type="Pfam" id="PF15738">
    <property type="entry name" value="YafQ_toxin"/>
    <property type="match status" value="1"/>
</dbReference>
<dbReference type="PIRSF" id="PIRSF006156">
    <property type="entry name" value="YafQ"/>
    <property type="match status" value="1"/>
</dbReference>
<dbReference type="Gene3D" id="3.30.2310.20">
    <property type="entry name" value="RelE-like"/>
    <property type="match status" value="1"/>
</dbReference>
<dbReference type="EMBL" id="JAPMXC010000017">
    <property type="protein sequence ID" value="MCY0389940.1"/>
    <property type="molecule type" value="Genomic_DNA"/>
</dbReference>
<dbReference type="SUPFAM" id="SSF143011">
    <property type="entry name" value="RelE-like"/>
    <property type="match status" value="1"/>
</dbReference>
<dbReference type="InterPro" id="IPR004386">
    <property type="entry name" value="Toxin_YafQ-like"/>
</dbReference>
<keyword evidence="3" id="KW-1185">Reference proteome</keyword>
<name>A0ABT3ZUN8_9BURK</name>
<dbReference type="NCBIfam" id="TIGR02385">
    <property type="entry name" value="RelE_StbE"/>
    <property type="match status" value="1"/>
</dbReference>
<organism evidence="2 3">
    <name type="scientific">Robbsia betulipollinis</name>
    <dbReference type="NCBI Taxonomy" id="2981849"/>
    <lineage>
        <taxon>Bacteria</taxon>
        <taxon>Pseudomonadati</taxon>
        <taxon>Pseudomonadota</taxon>
        <taxon>Betaproteobacteria</taxon>
        <taxon>Burkholderiales</taxon>
        <taxon>Burkholderiaceae</taxon>
        <taxon>Robbsia</taxon>
    </lineage>
</organism>
<protein>
    <submittedName>
        <fullName evidence="2">Type II toxin-antitoxin system YafQ family toxin</fullName>
    </submittedName>
</protein>
<sequence>MTSKKLPASKRATLPRASDYTKTFLKDWQRLSHSGRYDMNRLKEAMTMLIANDAPLPPEWLDHALAGEWAHHRECHIGGDFLLIYTLDDAGKHGLVVFVRCGTHSELFS</sequence>